<keyword evidence="3" id="KW-0998">Cell outer membrane</keyword>
<evidence type="ECO:0000256" key="3">
    <source>
        <dbReference type="ARBA" id="ARBA00023237"/>
    </source>
</evidence>
<name>Q07KY2_RHOP5</name>
<dbReference type="KEGG" id="rpe:RPE_3472"/>
<dbReference type="eggNOG" id="COG4773">
    <property type="taxonomic scope" value="Bacteria"/>
</dbReference>
<dbReference type="Gene3D" id="3.30.1150.10">
    <property type="match status" value="1"/>
</dbReference>
<dbReference type="Pfam" id="PF07660">
    <property type="entry name" value="STN"/>
    <property type="match status" value="1"/>
</dbReference>
<accession>Q07KY2</accession>
<keyword evidence="1" id="KW-0813">Transport</keyword>
<dbReference type="Gene3D" id="3.55.50.30">
    <property type="match status" value="1"/>
</dbReference>
<dbReference type="InterPro" id="IPR011662">
    <property type="entry name" value="Secretin/TonB_short_N"/>
</dbReference>
<evidence type="ECO:0000256" key="2">
    <source>
        <dbReference type="ARBA" id="ARBA00023136"/>
    </source>
</evidence>
<evidence type="ECO:0000313" key="5">
    <source>
        <dbReference type="EMBL" id="ABJ07402.1"/>
    </source>
</evidence>
<keyword evidence="2" id="KW-0472">Membrane</keyword>
<organism evidence="5">
    <name type="scientific">Rhodopseudomonas palustris (strain BisA53)</name>
    <dbReference type="NCBI Taxonomy" id="316055"/>
    <lineage>
        <taxon>Bacteria</taxon>
        <taxon>Pseudomonadati</taxon>
        <taxon>Pseudomonadota</taxon>
        <taxon>Alphaproteobacteria</taxon>
        <taxon>Hyphomicrobiales</taxon>
        <taxon>Nitrobacteraceae</taxon>
        <taxon>Rhodopseudomonas</taxon>
    </lineage>
</organism>
<feature type="domain" description="Secretin/TonB short N-terminal" evidence="4">
    <location>
        <begin position="48"/>
        <end position="99"/>
    </location>
</feature>
<reference evidence="5" key="1">
    <citation type="submission" date="2006-09" db="EMBL/GenBank/DDBJ databases">
        <title>Complete sequence of Rhodopseudomonas palustris BisA53.</title>
        <authorList>
            <consortium name="US DOE Joint Genome Institute"/>
            <person name="Copeland A."/>
            <person name="Lucas S."/>
            <person name="Lapidus A."/>
            <person name="Barry K."/>
            <person name="Detter J.C."/>
            <person name="Glavina del Rio T."/>
            <person name="Hammon N."/>
            <person name="Israni S."/>
            <person name="Dalin E."/>
            <person name="Tice H."/>
            <person name="Pitluck S."/>
            <person name="Chain P."/>
            <person name="Malfatti S."/>
            <person name="Shin M."/>
            <person name="Vergez L."/>
            <person name="Schmutz J."/>
            <person name="Larimer F."/>
            <person name="Land M."/>
            <person name="Hauser L."/>
            <person name="Pelletier D.A."/>
            <person name="Kyrpides N."/>
            <person name="Kim E."/>
            <person name="Harwood C.S."/>
            <person name="Oda Y."/>
            <person name="Richardson P."/>
        </authorList>
    </citation>
    <scope>NUCLEOTIDE SEQUENCE [LARGE SCALE GENOMIC DNA]</scope>
    <source>
        <strain evidence="5">BisA53</strain>
    </source>
</reference>
<dbReference type="Pfam" id="PF13103">
    <property type="entry name" value="TonB_2"/>
    <property type="match status" value="1"/>
</dbReference>
<dbReference type="STRING" id="316055.RPE_3472"/>
<dbReference type="EMBL" id="CP000463">
    <property type="protein sequence ID" value="ABJ07402.1"/>
    <property type="molecule type" value="Genomic_DNA"/>
</dbReference>
<dbReference type="eggNOG" id="COG0810">
    <property type="taxonomic scope" value="Bacteria"/>
</dbReference>
<dbReference type="HOGENOM" id="CLU_088938_1_0_5"/>
<evidence type="ECO:0000259" key="4">
    <source>
        <dbReference type="SMART" id="SM00965"/>
    </source>
</evidence>
<protein>
    <submittedName>
        <fullName evidence="5">Secretin/TonB short N-terminal domain protein</fullName>
    </submittedName>
</protein>
<proteinExistence type="predicted"/>
<gene>
    <name evidence="5" type="ordered locus">RPE_3472</name>
</gene>
<evidence type="ECO:0000256" key="1">
    <source>
        <dbReference type="ARBA" id="ARBA00022448"/>
    </source>
</evidence>
<dbReference type="AlphaFoldDB" id="Q07KY2"/>
<sequence>MMAAGLVMACAAAAEDRQIAGSADLIEFHIPAQPLANALQAFGQRAGVQVLYESQSATGLRSVAVEGRFAPDAALGRLLTGTDLTVQYIRPDAITISRPPVVGGAIVPSAAPSGAADLSLGTLRVRGPSQSDAARFQAYSTSVQADIQNALRRNAKTRDGVYRVVLDLWINPSRTVERTELFRSTGDRERDAAVEATLRGLMISKPAPEKTPQPIRVAIIVTSTQ</sequence>
<dbReference type="GO" id="GO:0019867">
    <property type="term" value="C:outer membrane"/>
    <property type="evidence" value="ECO:0007669"/>
    <property type="project" value="InterPro"/>
</dbReference>
<dbReference type="SUPFAM" id="SSF74653">
    <property type="entry name" value="TolA/TonB C-terminal domain"/>
    <property type="match status" value="1"/>
</dbReference>
<dbReference type="SMART" id="SM00965">
    <property type="entry name" value="STN"/>
    <property type="match status" value="1"/>
</dbReference>